<keyword evidence="2" id="KW-1185">Reference proteome</keyword>
<proteinExistence type="predicted"/>
<comment type="caution">
    <text evidence="1">The sequence shown here is derived from an EMBL/GenBank/DDBJ whole genome shotgun (WGS) entry which is preliminary data.</text>
</comment>
<accession>A0A4U8UL28</accession>
<organism evidence="1 2">
    <name type="scientific">Steinernema carpocapsae</name>
    <name type="common">Entomopathogenic nematode</name>
    <dbReference type="NCBI Taxonomy" id="34508"/>
    <lineage>
        <taxon>Eukaryota</taxon>
        <taxon>Metazoa</taxon>
        <taxon>Ecdysozoa</taxon>
        <taxon>Nematoda</taxon>
        <taxon>Chromadorea</taxon>
        <taxon>Rhabditida</taxon>
        <taxon>Tylenchina</taxon>
        <taxon>Panagrolaimomorpha</taxon>
        <taxon>Strongyloidoidea</taxon>
        <taxon>Steinernematidae</taxon>
        <taxon>Steinernema</taxon>
    </lineage>
</organism>
<gene>
    <name evidence="1" type="ORF">L596_001267</name>
</gene>
<evidence type="ECO:0000313" key="2">
    <source>
        <dbReference type="Proteomes" id="UP000298663"/>
    </source>
</evidence>
<name>A0A4U8UL28_STECR</name>
<evidence type="ECO:0000313" key="1">
    <source>
        <dbReference type="EMBL" id="TMS33536.1"/>
    </source>
</evidence>
<dbReference type="AlphaFoldDB" id="A0A4U8UL28"/>
<protein>
    <submittedName>
        <fullName evidence="1">Uncharacterized protein</fullName>
    </submittedName>
</protein>
<dbReference type="EMBL" id="AZBU02000001">
    <property type="protein sequence ID" value="TMS33536.1"/>
    <property type="molecule type" value="Genomic_DNA"/>
</dbReference>
<sequence length="117" mass="12580">MWDNKIKTSGQRFNVHFSRQFGHCDPASSEASLSPAAYITFFSFFARSRPRADPLRATASASFIPALSLTASSSASTSLAGRADRTSCGLEIETYKSDGMLCCVPAGSLHRTLTILP</sequence>
<reference evidence="1 2" key="1">
    <citation type="journal article" date="2015" name="Genome Biol.">
        <title>Comparative genomics of Steinernema reveals deeply conserved gene regulatory networks.</title>
        <authorList>
            <person name="Dillman A.R."/>
            <person name="Macchietto M."/>
            <person name="Porter C.F."/>
            <person name="Rogers A."/>
            <person name="Williams B."/>
            <person name="Antoshechkin I."/>
            <person name="Lee M.M."/>
            <person name="Goodwin Z."/>
            <person name="Lu X."/>
            <person name="Lewis E.E."/>
            <person name="Goodrich-Blair H."/>
            <person name="Stock S.P."/>
            <person name="Adams B.J."/>
            <person name="Sternberg P.W."/>
            <person name="Mortazavi A."/>
        </authorList>
    </citation>
    <scope>NUCLEOTIDE SEQUENCE [LARGE SCALE GENOMIC DNA]</scope>
    <source>
        <strain evidence="1 2">ALL</strain>
    </source>
</reference>
<dbReference type="Proteomes" id="UP000298663">
    <property type="component" value="Unassembled WGS sequence"/>
</dbReference>
<reference evidence="1 2" key="2">
    <citation type="journal article" date="2019" name="G3 (Bethesda)">
        <title>Hybrid Assembly of the Genome of the Entomopathogenic Nematode Steinernema carpocapsae Identifies the X-Chromosome.</title>
        <authorList>
            <person name="Serra L."/>
            <person name="Macchietto M."/>
            <person name="Macias-Munoz A."/>
            <person name="McGill C.J."/>
            <person name="Rodriguez I.M."/>
            <person name="Rodriguez B."/>
            <person name="Murad R."/>
            <person name="Mortazavi A."/>
        </authorList>
    </citation>
    <scope>NUCLEOTIDE SEQUENCE [LARGE SCALE GENOMIC DNA]</scope>
    <source>
        <strain evidence="1 2">ALL</strain>
    </source>
</reference>